<sequence length="471" mass="53442">MWLPPLMTVETAAIVVVLSVSAAILYRFALPKPLPGIPYNENAARSILGDLPEVAKFQKETRLFWIWLTQLAERLQAPIAQVFLRPLGKPYVIVTDYREAHDILVHRHKEFDRADFFRDTMGPLTPDAHILFKTDDNFKLHRKVIGDLMSPAFLQNVAAPSLYTNLCKHIALWNAKSRLAQGYPFEAIDDIYYSAFDAVTSFTFSDNFTHNATKSRVSLYNSMPTDKIHLPTGTDEAVIFPKSPIVDEFVEAFRELALVRQLFTSLHEARAEKRWPNEREILRTPMPYLDALVEEMLRLAQPVPGLVRQATMDTQILGRHIPKGTEVFMPVNGPGFFSPAFPIDDALRTAQCLEAKSRVRTWPEDGHMADFRPERWLVAAPADGSVQPEATFDGYVFDQTAGPMMAFSLGPRGCFGRRLAYVTLKILTTLIMWNFELLPCGEKLSSYKAHDMLTNRPDFCYVRLKSLDDTA</sequence>
<dbReference type="PRINTS" id="PR00465">
    <property type="entry name" value="EP450IV"/>
</dbReference>
<proteinExistence type="inferred from homology"/>
<reference evidence="10 11" key="1">
    <citation type="submission" date="2015-05" db="EMBL/GenBank/DDBJ databases">
        <title>Distinctive expansion of gene families associated with plant cell wall degradation and secondary metabolism in the genomes of grapevine trunk pathogens.</title>
        <authorList>
            <person name="Lawrence D.P."/>
            <person name="Travadon R."/>
            <person name="Rolshausen P.E."/>
            <person name="Baumgartner K."/>
        </authorList>
    </citation>
    <scope>NUCLEOTIDE SEQUENCE [LARGE SCALE GENOMIC DNA]</scope>
    <source>
        <strain evidence="10">DA912</strain>
    </source>
</reference>
<evidence type="ECO:0000256" key="9">
    <source>
        <dbReference type="SAM" id="Phobius"/>
    </source>
</evidence>
<protein>
    <submittedName>
        <fullName evidence="10">Putative cytochrome p450 monooxygenase</fullName>
    </submittedName>
</protein>
<comment type="cofactor">
    <cofactor evidence="1 7">
        <name>heme</name>
        <dbReference type="ChEBI" id="CHEBI:30413"/>
    </cofactor>
</comment>
<evidence type="ECO:0000313" key="11">
    <source>
        <dbReference type="Proteomes" id="UP000034680"/>
    </source>
</evidence>
<dbReference type="EMBL" id="LCUC01000169">
    <property type="protein sequence ID" value="KKY35202.1"/>
    <property type="molecule type" value="Genomic_DNA"/>
</dbReference>
<comment type="caution">
    <text evidence="10">The sequence shown here is derived from an EMBL/GenBank/DDBJ whole genome shotgun (WGS) entry which is preliminary data.</text>
</comment>
<keyword evidence="9" id="KW-0812">Transmembrane</keyword>
<dbReference type="SUPFAM" id="SSF48264">
    <property type="entry name" value="Cytochrome P450"/>
    <property type="match status" value="1"/>
</dbReference>
<dbReference type="OrthoDB" id="1470350at2759"/>
<keyword evidence="6 8" id="KW-0503">Monooxygenase</keyword>
<dbReference type="InterPro" id="IPR050121">
    <property type="entry name" value="Cytochrome_P450_monoxygenase"/>
</dbReference>
<dbReference type="InterPro" id="IPR002403">
    <property type="entry name" value="Cyt_P450_E_grp-IV"/>
</dbReference>
<keyword evidence="5 7" id="KW-0408">Iron</keyword>
<evidence type="ECO:0000256" key="5">
    <source>
        <dbReference type="ARBA" id="ARBA00023004"/>
    </source>
</evidence>
<evidence type="ECO:0000313" key="10">
    <source>
        <dbReference type="EMBL" id="KKY35202.1"/>
    </source>
</evidence>
<keyword evidence="3 7" id="KW-0349">Heme</keyword>
<evidence type="ECO:0000256" key="4">
    <source>
        <dbReference type="ARBA" id="ARBA00022723"/>
    </source>
</evidence>
<comment type="similarity">
    <text evidence="2 8">Belongs to the cytochrome P450 family.</text>
</comment>
<accession>A0A0G2FLE9</accession>
<name>A0A0G2FLE9_9PEZI</name>
<dbReference type="GO" id="GO:0005506">
    <property type="term" value="F:iron ion binding"/>
    <property type="evidence" value="ECO:0007669"/>
    <property type="project" value="InterPro"/>
</dbReference>
<reference evidence="10 11" key="2">
    <citation type="submission" date="2015-05" db="EMBL/GenBank/DDBJ databases">
        <authorList>
            <person name="Morales-Cruz A."/>
            <person name="Amrine K.C."/>
            <person name="Cantu D."/>
        </authorList>
    </citation>
    <scope>NUCLEOTIDE SEQUENCE [LARGE SCALE GENOMIC DNA]</scope>
    <source>
        <strain evidence="10">DA912</strain>
    </source>
</reference>
<dbReference type="Gene3D" id="1.10.630.10">
    <property type="entry name" value="Cytochrome P450"/>
    <property type="match status" value="2"/>
</dbReference>
<keyword evidence="9" id="KW-1133">Transmembrane helix</keyword>
<dbReference type="PANTHER" id="PTHR24305:SF166">
    <property type="entry name" value="CYTOCHROME P450 12A4, MITOCHONDRIAL-RELATED"/>
    <property type="match status" value="1"/>
</dbReference>
<dbReference type="STRING" id="1214573.A0A0G2FLE9"/>
<keyword evidence="9" id="KW-0472">Membrane</keyword>
<keyword evidence="8" id="KW-0560">Oxidoreductase</keyword>
<dbReference type="GO" id="GO:0016705">
    <property type="term" value="F:oxidoreductase activity, acting on paired donors, with incorporation or reduction of molecular oxygen"/>
    <property type="evidence" value="ECO:0007669"/>
    <property type="project" value="InterPro"/>
</dbReference>
<evidence type="ECO:0000256" key="3">
    <source>
        <dbReference type="ARBA" id="ARBA00022617"/>
    </source>
</evidence>
<dbReference type="Pfam" id="PF00067">
    <property type="entry name" value="p450"/>
    <property type="match status" value="2"/>
</dbReference>
<organism evidence="10 11">
    <name type="scientific">Diaporthe ampelina</name>
    <dbReference type="NCBI Taxonomy" id="1214573"/>
    <lineage>
        <taxon>Eukaryota</taxon>
        <taxon>Fungi</taxon>
        <taxon>Dikarya</taxon>
        <taxon>Ascomycota</taxon>
        <taxon>Pezizomycotina</taxon>
        <taxon>Sordariomycetes</taxon>
        <taxon>Sordariomycetidae</taxon>
        <taxon>Diaporthales</taxon>
        <taxon>Diaporthaceae</taxon>
        <taxon>Diaporthe</taxon>
    </lineage>
</organism>
<gene>
    <name evidence="10" type="ORF">UCDDA912_g04809</name>
</gene>
<dbReference type="PANTHER" id="PTHR24305">
    <property type="entry name" value="CYTOCHROME P450"/>
    <property type="match status" value="1"/>
</dbReference>
<feature type="binding site" description="axial binding residue" evidence="7">
    <location>
        <position position="414"/>
    </location>
    <ligand>
        <name>heme</name>
        <dbReference type="ChEBI" id="CHEBI:30413"/>
    </ligand>
    <ligandPart>
        <name>Fe</name>
        <dbReference type="ChEBI" id="CHEBI:18248"/>
    </ligandPart>
</feature>
<dbReference type="GO" id="GO:0004497">
    <property type="term" value="F:monooxygenase activity"/>
    <property type="evidence" value="ECO:0007669"/>
    <property type="project" value="UniProtKB-KW"/>
</dbReference>
<evidence type="ECO:0000256" key="2">
    <source>
        <dbReference type="ARBA" id="ARBA00010617"/>
    </source>
</evidence>
<dbReference type="Proteomes" id="UP000034680">
    <property type="component" value="Unassembled WGS sequence"/>
</dbReference>
<evidence type="ECO:0000256" key="6">
    <source>
        <dbReference type="ARBA" id="ARBA00023033"/>
    </source>
</evidence>
<evidence type="ECO:0000256" key="8">
    <source>
        <dbReference type="RuleBase" id="RU000461"/>
    </source>
</evidence>
<keyword evidence="4 7" id="KW-0479">Metal-binding</keyword>
<dbReference type="GO" id="GO:0020037">
    <property type="term" value="F:heme binding"/>
    <property type="evidence" value="ECO:0007669"/>
    <property type="project" value="InterPro"/>
</dbReference>
<dbReference type="InterPro" id="IPR017972">
    <property type="entry name" value="Cyt_P450_CS"/>
</dbReference>
<dbReference type="InterPro" id="IPR001128">
    <property type="entry name" value="Cyt_P450"/>
</dbReference>
<evidence type="ECO:0000256" key="1">
    <source>
        <dbReference type="ARBA" id="ARBA00001971"/>
    </source>
</evidence>
<dbReference type="AlphaFoldDB" id="A0A0G2FLE9"/>
<evidence type="ECO:0000256" key="7">
    <source>
        <dbReference type="PIRSR" id="PIRSR602403-1"/>
    </source>
</evidence>
<feature type="transmembrane region" description="Helical" evidence="9">
    <location>
        <begin position="12"/>
        <end position="30"/>
    </location>
</feature>
<keyword evidence="11" id="KW-1185">Reference proteome</keyword>
<dbReference type="PROSITE" id="PS00086">
    <property type="entry name" value="CYTOCHROME_P450"/>
    <property type="match status" value="1"/>
</dbReference>
<dbReference type="InterPro" id="IPR036396">
    <property type="entry name" value="Cyt_P450_sf"/>
</dbReference>